<dbReference type="PROSITE" id="PS50801">
    <property type="entry name" value="STAS"/>
    <property type="match status" value="1"/>
</dbReference>
<dbReference type="RefSeq" id="WP_367639309.1">
    <property type="nucleotide sequence ID" value="NZ_JBFNQN010000010.1"/>
</dbReference>
<evidence type="ECO:0000313" key="3">
    <source>
        <dbReference type="Proteomes" id="UP001555826"/>
    </source>
</evidence>
<protein>
    <recommendedName>
        <fullName evidence="1">STAS domain-containing protein</fullName>
    </recommendedName>
</protein>
<comment type="caution">
    <text evidence="2">The sequence shown here is derived from an EMBL/GenBank/DDBJ whole genome shotgun (WGS) entry which is preliminary data.</text>
</comment>
<sequence>MTSGGGLRIDVEWAGDACEVVLHGALSAAGVRLFDDALELALEQAGSRHHEVVLDLRDVVAVDARGEDELRSVGLRARRAGCQVRVLA</sequence>
<dbReference type="EMBL" id="JBFNQN010000010">
    <property type="protein sequence ID" value="MEW9266183.1"/>
    <property type="molecule type" value="Genomic_DNA"/>
</dbReference>
<feature type="domain" description="STAS" evidence="1">
    <location>
        <begin position="20"/>
        <end position="88"/>
    </location>
</feature>
<accession>A0ABV3P9Y8</accession>
<dbReference type="InterPro" id="IPR036513">
    <property type="entry name" value="STAS_dom_sf"/>
</dbReference>
<gene>
    <name evidence="2" type="ORF">AB1207_15635</name>
</gene>
<proteinExistence type="predicted"/>
<organism evidence="2 3">
    <name type="scientific">Kineococcus endophyticus</name>
    <dbReference type="NCBI Taxonomy" id="1181883"/>
    <lineage>
        <taxon>Bacteria</taxon>
        <taxon>Bacillati</taxon>
        <taxon>Actinomycetota</taxon>
        <taxon>Actinomycetes</taxon>
        <taxon>Kineosporiales</taxon>
        <taxon>Kineosporiaceae</taxon>
        <taxon>Kineococcus</taxon>
    </lineage>
</organism>
<name>A0ABV3P9Y8_9ACTN</name>
<dbReference type="Proteomes" id="UP001555826">
    <property type="component" value="Unassembled WGS sequence"/>
</dbReference>
<reference evidence="2 3" key="1">
    <citation type="submission" date="2024-07" db="EMBL/GenBank/DDBJ databases">
        <authorList>
            <person name="Thanompreechachai J."/>
            <person name="Duangmal K."/>
        </authorList>
    </citation>
    <scope>NUCLEOTIDE SEQUENCE [LARGE SCALE GENOMIC DNA]</scope>
    <source>
        <strain evidence="2 3">KCTC 19886</strain>
    </source>
</reference>
<evidence type="ECO:0000259" key="1">
    <source>
        <dbReference type="PROSITE" id="PS50801"/>
    </source>
</evidence>
<dbReference type="Gene3D" id="3.30.750.24">
    <property type="entry name" value="STAS domain"/>
    <property type="match status" value="1"/>
</dbReference>
<evidence type="ECO:0000313" key="2">
    <source>
        <dbReference type="EMBL" id="MEW9266183.1"/>
    </source>
</evidence>
<dbReference type="InterPro" id="IPR002645">
    <property type="entry name" value="STAS_dom"/>
</dbReference>
<keyword evidence="3" id="KW-1185">Reference proteome</keyword>
<dbReference type="SUPFAM" id="SSF52091">
    <property type="entry name" value="SpoIIaa-like"/>
    <property type="match status" value="1"/>
</dbReference>